<dbReference type="InterPro" id="IPR027417">
    <property type="entry name" value="P-loop_NTPase"/>
</dbReference>
<dbReference type="SUPFAM" id="SSF52540">
    <property type="entry name" value="P-loop containing nucleoside triphosphate hydrolases"/>
    <property type="match status" value="1"/>
</dbReference>
<evidence type="ECO:0000313" key="2">
    <source>
        <dbReference type="Proteomes" id="UP001576776"/>
    </source>
</evidence>
<gene>
    <name evidence="1" type="ORF">ACE1B6_24275</name>
</gene>
<accession>A0ABV4YHS0</accession>
<organism evidence="1 2">
    <name type="scientific">Floridaenema fluviatile BLCC-F154</name>
    <dbReference type="NCBI Taxonomy" id="3153640"/>
    <lineage>
        <taxon>Bacteria</taxon>
        <taxon>Bacillati</taxon>
        <taxon>Cyanobacteriota</taxon>
        <taxon>Cyanophyceae</taxon>
        <taxon>Oscillatoriophycideae</taxon>
        <taxon>Aerosakkonematales</taxon>
        <taxon>Aerosakkonemataceae</taxon>
        <taxon>Floridanema</taxon>
        <taxon>Floridanema fluviatile</taxon>
    </lineage>
</organism>
<protein>
    <recommendedName>
        <fullName evidence="3">Adenylate kinase</fullName>
    </recommendedName>
</protein>
<sequence length="214" mass="24156">MSYSYSDNIASIIVILGNSGAGKDTVTEVLKAEVSNCVVHKWSAPMKRMLEYAYDLPTGSLEDREIRSQEVPDMPGVTYLDLMVRCFEFFPKIDPLMMIRKVFRAIQSDVKNKGKIVISNDLRNPLEAEAIANLAIYYPLHIIRVERRGCKGFKSDKFLKTNYQTLLKVAKTAHIVNNNGTLNDLKQATKMLINVRLKPLLQETKSSVFIGQLG</sequence>
<reference evidence="1 2" key="1">
    <citation type="submission" date="2024-09" db="EMBL/GenBank/DDBJ databases">
        <title>Floridaenema gen nov. (Aerosakkonemataceae, Aerosakkonematales ord. nov., Cyanobacteria) from benthic tropical and subtropical fresh waters, with the description of four new species.</title>
        <authorList>
            <person name="Moretto J.A."/>
            <person name="Berthold D.E."/>
            <person name="Lefler F.W."/>
            <person name="Huang I.-S."/>
            <person name="Laughinghouse H. IV."/>
        </authorList>
    </citation>
    <scope>NUCLEOTIDE SEQUENCE [LARGE SCALE GENOMIC DNA]</scope>
    <source>
        <strain evidence="1 2">BLCC-F154</strain>
    </source>
</reference>
<dbReference type="RefSeq" id="WP_413259857.1">
    <property type="nucleotide sequence ID" value="NZ_JBHFNS010000087.1"/>
</dbReference>
<dbReference type="Gene3D" id="3.40.50.300">
    <property type="entry name" value="P-loop containing nucleotide triphosphate hydrolases"/>
    <property type="match status" value="1"/>
</dbReference>
<name>A0ABV4YHS0_9CYAN</name>
<evidence type="ECO:0000313" key="1">
    <source>
        <dbReference type="EMBL" id="MFB2938376.1"/>
    </source>
</evidence>
<proteinExistence type="predicted"/>
<dbReference type="Proteomes" id="UP001576776">
    <property type="component" value="Unassembled WGS sequence"/>
</dbReference>
<keyword evidence="2" id="KW-1185">Reference proteome</keyword>
<comment type="caution">
    <text evidence="1">The sequence shown here is derived from an EMBL/GenBank/DDBJ whole genome shotgun (WGS) entry which is preliminary data.</text>
</comment>
<dbReference type="EMBL" id="JBHFNS010000087">
    <property type="protein sequence ID" value="MFB2938376.1"/>
    <property type="molecule type" value="Genomic_DNA"/>
</dbReference>
<evidence type="ECO:0008006" key="3">
    <source>
        <dbReference type="Google" id="ProtNLM"/>
    </source>
</evidence>